<gene>
    <name evidence="3" type="ORF">Lqui_1889</name>
</gene>
<feature type="domain" description="Lpg0393-like VPS9-like" evidence="2">
    <location>
        <begin position="4"/>
        <end position="154"/>
    </location>
</feature>
<evidence type="ECO:0000313" key="4">
    <source>
        <dbReference type="Proteomes" id="UP000054618"/>
    </source>
</evidence>
<organism evidence="3 4">
    <name type="scientific">Legionella quinlivanii</name>
    <dbReference type="NCBI Taxonomy" id="45073"/>
    <lineage>
        <taxon>Bacteria</taxon>
        <taxon>Pseudomonadati</taxon>
        <taxon>Pseudomonadota</taxon>
        <taxon>Gammaproteobacteria</taxon>
        <taxon>Legionellales</taxon>
        <taxon>Legionellaceae</taxon>
        <taxon>Legionella</taxon>
    </lineage>
</organism>
<feature type="coiled-coil region" evidence="1">
    <location>
        <begin position="131"/>
        <end position="165"/>
    </location>
</feature>
<evidence type="ECO:0000256" key="1">
    <source>
        <dbReference type="SAM" id="Coils"/>
    </source>
</evidence>
<evidence type="ECO:0000259" key="2">
    <source>
        <dbReference type="Pfam" id="PF22035"/>
    </source>
</evidence>
<proteinExistence type="predicted"/>
<dbReference type="RefSeq" id="WP_058507994.1">
    <property type="nucleotide sequence ID" value="NZ_CAAAIK010000016.1"/>
</dbReference>
<name>A0A0W0XZI4_9GAMM</name>
<keyword evidence="4" id="KW-1185">Reference proteome</keyword>
<dbReference type="AlphaFoldDB" id="A0A0W0XZI4"/>
<protein>
    <recommendedName>
        <fullName evidence="2">Lpg0393-like VPS9-like domain-containing protein</fullName>
    </recommendedName>
</protein>
<reference evidence="3 4" key="1">
    <citation type="submission" date="2015-11" db="EMBL/GenBank/DDBJ databases">
        <title>Genomic analysis of 38 Legionella species identifies large and diverse effector repertoires.</title>
        <authorList>
            <person name="Burstein D."/>
            <person name="Amaro F."/>
            <person name="Zusman T."/>
            <person name="Lifshitz Z."/>
            <person name="Cohen O."/>
            <person name="Gilbert J.A."/>
            <person name="Pupko T."/>
            <person name="Shuman H.A."/>
            <person name="Segal G."/>
        </authorList>
    </citation>
    <scope>NUCLEOTIDE SEQUENCE [LARGE SCALE GENOMIC DNA]</scope>
    <source>
        <strain evidence="3 4">CDC#1442-AUS-E</strain>
    </source>
</reference>
<keyword evidence="1" id="KW-0175">Coiled coil</keyword>
<sequence length="321" mass="36640">MTLTTKDYLDFLRDGDYLRALDWTAYLEKKCGVKAGGGDDLLPIGVFELIRYGFRPEDMKHIELLYAAQGVNLFKGAAGYGCTNLISAALQYMVYFKHQLLMFYATNEDWGSNESWNNAAVIKHMERQCPALSAEANSKFLRKEYKELDKRTQKLLKEVQELKGNSEIQKLRANIESLEPYCDLCNEYADLLSKALDSLNTGKEENPLEQQVSPTSRNRADEAKVTAVRFGLVKILNEYFRVSMANKIDWNKIRLQLDEIKAQQPLDWEFNYLKRLQPPFSLGKVIADKQNQLLFFGMHCLQSIIGCDSSSLRASSEGPQS</sequence>
<evidence type="ECO:0000313" key="3">
    <source>
        <dbReference type="EMBL" id="KTD49678.1"/>
    </source>
</evidence>
<dbReference type="OrthoDB" id="5648585at2"/>
<dbReference type="EMBL" id="LNYS01000010">
    <property type="protein sequence ID" value="KTD49678.1"/>
    <property type="molecule type" value="Genomic_DNA"/>
</dbReference>
<dbReference type="Proteomes" id="UP000054618">
    <property type="component" value="Unassembled WGS sequence"/>
</dbReference>
<dbReference type="PATRIC" id="fig|45073.5.peg.1996"/>
<accession>A0A0W0XZI4</accession>
<dbReference type="STRING" id="45073.Lqui_1889"/>
<dbReference type="Pfam" id="PF22035">
    <property type="entry name" value="Lpg0393_VPS9"/>
    <property type="match status" value="1"/>
</dbReference>
<dbReference type="InterPro" id="IPR054178">
    <property type="entry name" value="Lpg0393-like_VPS9"/>
</dbReference>
<comment type="caution">
    <text evidence="3">The sequence shown here is derived from an EMBL/GenBank/DDBJ whole genome shotgun (WGS) entry which is preliminary data.</text>
</comment>